<keyword evidence="4" id="KW-0063">Aspartyl esterase</keyword>
<dbReference type="InterPro" id="IPR042229">
    <property type="entry name" value="Listeria/Bacterioides_rpt_sf"/>
</dbReference>
<dbReference type="PANTHER" id="PTHR31321:SF57">
    <property type="entry name" value="PECTINESTERASE 53-RELATED"/>
    <property type="match status" value="1"/>
</dbReference>
<evidence type="ECO:0000313" key="8">
    <source>
        <dbReference type="Proteomes" id="UP000198779"/>
    </source>
</evidence>
<keyword evidence="3" id="KW-0378">Hydrolase</keyword>
<reference evidence="8" key="1">
    <citation type="submission" date="2016-10" db="EMBL/GenBank/DDBJ databases">
        <authorList>
            <person name="Varghese N."/>
            <person name="Submissions S."/>
        </authorList>
    </citation>
    <scope>NUCLEOTIDE SEQUENCE [LARGE SCALE GENOMIC DNA]</scope>
    <source>
        <strain evidence="8">BP1-148</strain>
    </source>
</reference>
<dbReference type="Pfam" id="PF01095">
    <property type="entry name" value="Pectinesterase"/>
    <property type="match status" value="1"/>
</dbReference>
<dbReference type="GO" id="GO:0009279">
    <property type="term" value="C:cell outer membrane"/>
    <property type="evidence" value="ECO:0007669"/>
    <property type="project" value="TreeGrafter"/>
</dbReference>
<dbReference type="STRING" id="645274.SAMN04487901_10452"/>
<sequence length="1052" mass="113974">MNKLLRYSLMSLLLIICGVAHAEFPLTATWDFTNSNVVAAAVALSGSTETGQIKAIEDNGLLLTIEANGQTIRNNGNSIQTGSPVVFKVPVQGTKDIVTVVGYPGYFAYAIAGIDATDATTTINATISDVKKGYVEIVNKGQYLISISVTQNEDKKEKVTLDNEAASAHFAFNNGTEGQTATYSNADYFLSSKITHGDGLVLEGKDNKNLNQTWFNPVAKDSKANDGNAINFITTPKPGLMFTAKKVSFKTTRYGTNGGKLDIAWKNSDGTLVSLATDKQPARDNETPNVSEFCFDITGAKAGDGACGLQINLYSLDNGKHVGFSEIIIEGTLSGTEKDVPILTSFKINDKEYAVEDVFGEQYEATLKLSKKEAMVSAENKLTDVTAANGEVGTITYEGTETTCKVTIPMTAGETQMNYVLNIIQKPDYTLSYIDVDGNTILKTQTVEEDGTIGEFAYSIADVEATKNGYKARGWFKQNYLGAKFTTDDVITADTKLYAIQTEMEVASLSRKYVYDLTDPNFFDEDHEGFNSIGQGKWHDKQHGWEFKPGDKIELLVGPKATINFSLCQYSPASATIEASNGVSINAKVDNDGGAGSIDYEGESGTLTLTLNGGAYIHDITVFNTSEPNFTKQGEWIIVKQGNASSLLDAIEMAKGIENVKIFLPDGTYDLGETMKTIISGKNISLIGQSAEKTIIVNHPPVAMEGLDKADLLKNTGEGLYMQDLSLKNDLSYGGNDGRAASLHDTGTKTICKNVILLSHQDTYYSHKVGGLYYWEGGELHGTVDYLCGNGKVYFNKVKLVNEVRNSATITANSELYVFNNCIVENNAGTYNFGRAWSDNPVCIYLNTTLLDGGAKLAATRWNLSGLNCDYSIAGEYGTKNANGQDITPAKNEVTFTKQDTKLNTILDASALRTYSIENVLGDWAANAQRDARQLDAPAHAKYEDNTVTFDMTDNGMIACALFKNGEFVAISANGVFNDITIDPSKDALTIRTANMRGGFGPEGPVAGTLSSVNNVQTATNTYNVIYNMQGMRVQKPEKGLYIINGKKIMIK</sequence>
<evidence type="ECO:0000259" key="6">
    <source>
        <dbReference type="Pfam" id="PF01095"/>
    </source>
</evidence>
<feature type="signal peptide" evidence="5">
    <location>
        <begin position="1"/>
        <end position="22"/>
    </location>
</feature>
<evidence type="ECO:0000256" key="1">
    <source>
        <dbReference type="ARBA" id="ARBA00004196"/>
    </source>
</evidence>
<comment type="similarity">
    <text evidence="2">Belongs to the pectinesterase family.</text>
</comment>
<dbReference type="InterPro" id="IPR011050">
    <property type="entry name" value="Pectin_lyase_fold/virulence"/>
</dbReference>
<dbReference type="SUPFAM" id="SSF51126">
    <property type="entry name" value="Pectin lyase-like"/>
    <property type="match status" value="1"/>
</dbReference>
<dbReference type="Pfam" id="PF09479">
    <property type="entry name" value="Flg_new"/>
    <property type="match status" value="1"/>
</dbReference>
<dbReference type="Gene3D" id="2.60.40.4270">
    <property type="entry name" value="Listeria-Bacteroides repeat domain"/>
    <property type="match status" value="1"/>
</dbReference>
<evidence type="ECO:0000256" key="2">
    <source>
        <dbReference type="ARBA" id="ARBA00008891"/>
    </source>
</evidence>
<proteinExistence type="inferred from homology"/>
<evidence type="ECO:0000256" key="3">
    <source>
        <dbReference type="ARBA" id="ARBA00022801"/>
    </source>
</evidence>
<dbReference type="GO" id="GO:0042545">
    <property type="term" value="P:cell wall modification"/>
    <property type="evidence" value="ECO:0007669"/>
    <property type="project" value="InterPro"/>
</dbReference>
<name>A0A1G7UAE2_9BACT</name>
<evidence type="ECO:0000313" key="7">
    <source>
        <dbReference type="EMBL" id="SDG44565.1"/>
    </source>
</evidence>
<dbReference type="AlphaFoldDB" id="A0A1G7UAE2"/>
<organism evidence="7 8">
    <name type="scientific">Prevotella communis</name>
    <dbReference type="NCBI Taxonomy" id="2913614"/>
    <lineage>
        <taxon>Bacteria</taxon>
        <taxon>Pseudomonadati</taxon>
        <taxon>Bacteroidota</taxon>
        <taxon>Bacteroidia</taxon>
        <taxon>Bacteroidales</taxon>
        <taxon>Prevotellaceae</taxon>
        <taxon>Prevotella</taxon>
    </lineage>
</organism>
<dbReference type="EMBL" id="FNCQ01000004">
    <property type="protein sequence ID" value="SDG44565.1"/>
    <property type="molecule type" value="Genomic_DNA"/>
</dbReference>
<dbReference type="PANTHER" id="PTHR31321">
    <property type="entry name" value="ACYL-COA THIOESTER HYDROLASE YBHC-RELATED"/>
    <property type="match status" value="1"/>
</dbReference>
<dbReference type="InterPro" id="IPR000070">
    <property type="entry name" value="Pectinesterase_cat"/>
</dbReference>
<keyword evidence="5" id="KW-0732">Signal</keyword>
<evidence type="ECO:0000256" key="5">
    <source>
        <dbReference type="SAM" id="SignalP"/>
    </source>
</evidence>
<dbReference type="InterPro" id="IPR013378">
    <property type="entry name" value="InlB-like_B-rpt"/>
</dbReference>
<accession>A0A1G7UAE2</accession>
<evidence type="ECO:0000256" key="4">
    <source>
        <dbReference type="ARBA" id="ARBA00023085"/>
    </source>
</evidence>
<dbReference type="GO" id="GO:0030599">
    <property type="term" value="F:pectinesterase activity"/>
    <property type="evidence" value="ECO:0007669"/>
    <property type="project" value="InterPro"/>
</dbReference>
<dbReference type="Gene3D" id="2.160.20.10">
    <property type="entry name" value="Single-stranded right-handed beta-helix, Pectin lyase-like"/>
    <property type="match status" value="1"/>
</dbReference>
<comment type="subcellular location">
    <subcellularLocation>
        <location evidence="1">Cell envelope</location>
    </subcellularLocation>
</comment>
<feature type="domain" description="Pectinesterase catalytic" evidence="6">
    <location>
        <begin position="642"/>
        <end position="814"/>
    </location>
</feature>
<dbReference type="RefSeq" id="WP_091815510.1">
    <property type="nucleotide sequence ID" value="NZ_FNCQ01000004.1"/>
</dbReference>
<dbReference type="InterPro" id="IPR012334">
    <property type="entry name" value="Pectin_lyas_fold"/>
</dbReference>
<gene>
    <name evidence="7" type="ORF">SAMN04487901_10452</name>
</gene>
<feature type="chain" id="PRO_5011643699" evidence="5">
    <location>
        <begin position="23"/>
        <end position="1052"/>
    </location>
</feature>
<dbReference type="Proteomes" id="UP000198779">
    <property type="component" value="Unassembled WGS sequence"/>
</dbReference>
<protein>
    <submittedName>
        <fullName evidence="7">Pectinesterase</fullName>
    </submittedName>
</protein>
<keyword evidence="8" id="KW-1185">Reference proteome</keyword>